<evidence type="ECO:0000313" key="17">
    <source>
        <dbReference type="EMBL" id="KRN78653.1"/>
    </source>
</evidence>
<sequence>MDNFYAYDKNNWEQFYPTNLNPITRADLENLKAFNDQVSLEDVTKIYMPLVHYISSALDSYRQWQTKKSDFLQRKPFRVPFIIGISGSVAVGKSTTARLLKYLFDYLLPNRKTQLITTDGFLYPTATLQEKGILERKGFPESYDMKALIDFLIKIKSGESEVKAPVYSHQVYDIIPNQFDVVTNPDVLIIEGINTLQIPAGQNIYVSDFTDFSIYIDADSTLIEEWYLNRFKKLMETAFTDPKNYFYKYAKSEPNEAIAMAKHAWETINLPNLNEYILPTRDRANVIIHKGQSHAIDKIYLRKY</sequence>
<dbReference type="InterPro" id="IPR004566">
    <property type="entry name" value="PanK"/>
</dbReference>
<dbReference type="InterPro" id="IPR006083">
    <property type="entry name" value="PRK/URK"/>
</dbReference>
<dbReference type="InterPro" id="IPR027417">
    <property type="entry name" value="P-loop_NTPase"/>
</dbReference>
<dbReference type="GO" id="GO:0004594">
    <property type="term" value="F:pantothenate kinase activity"/>
    <property type="evidence" value="ECO:0007669"/>
    <property type="project" value="UniProtKB-UniRule"/>
</dbReference>
<dbReference type="NCBIfam" id="TIGR00554">
    <property type="entry name" value="panK_bact"/>
    <property type="match status" value="1"/>
</dbReference>
<evidence type="ECO:0000256" key="6">
    <source>
        <dbReference type="ARBA" id="ARBA00015080"/>
    </source>
</evidence>
<feature type="binding site" evidence="14">
    <location>
        <begin position="87"/>
        <end position="94"/>
    </location>
    <ligand>
        <name>ATP</name>
        <dbReference type="ChEBI" id="CHEBI:30616"/>
    </ligand>
</feature>
<keyword evidence="10 14" id="KW-0418">Kinase</keyword>
<keyword evidence="8 14" id="KW-0808">Transferase</keyword>
<dbReference type="AlphaFoldDB" id="A0A0R2JX13"/>
<evidence type="ECO:0000256" key="11">
    <source>
        <dbReference type="ARBA" id="ARBA00022840"/>
    </source>
</evidence>
<dbReference type="CDD" id="cd02025">
    <property type="entry name" value="PanK"/>
    <property type="match status" value="1"/>
</dbReference>
<evidence type="ECO:0000256" key="12">
    <source>
        <dbReference type="ARBA" id="ARBA00022993"/>
    </source>
</evidence>
<dbReference type="HAMAP" id="MF_00215">
    <property type="entry name" value="Pantothen_kinase_1"/>
    <property type="match status" value="1"/>
</dbReference>
<evidence type="ECO:0000259" key="16">
    <source>
        <dbReference type="Pfam" id="PF00485"/>
    </source>
</evidence>
<keyword evidence="12 14" id="KW-0173">Coenzyme A biosynthesis</keyword>
<evidence type="ECO:0000256" key="8">
    <source>
        <dbReference type="ARBA" id="ARBA00022679"/>
    </source>
</evidence>
<reference evidence="17 18" key="1">
    <citation type="journal article" date="2015" name="Genome Announc.">
        <title>Expanding the biotechnology potential of lactobacilli through comparative genomics of 213 strains and associated genera.</title>
        <authorList>
            <person name="Sun Z."/>
            <person name="Harris H.M."/>
            <person name="McCann A."/>
            <person name="Guo C."/>
            <person name="Argimon S."/>
            <person name="Zhang W."/>
            <person name="Yang X."/>
            <person name="Jeffery I.B."/>
            <person name="Cooney J.C."/>
            <person name="Kagawa T.F."/>
            <person name="Liu W."/>
            <person name="Song Y."/>
            <person name="Salvetti E."/>
            <person name="Wrobel A."/>
            <person name="Rasinkangas P."/>
            <person name="Parkhill J."/>
            <person name="Rea M.C."/>
            <person name="O'Sullivan O."/>
            <person name="Ritari J."/>
            <person name="Douillard F.P."/>
            <person name="Paul Ross R."/>
            <person name="Yang R."/>
            <person name="Briner A.E."/>
            <person name="Felis G.E."/>
            <person name="de Vos W.M."/>
            <person name="Barrangou R."/>
            <person name="Klaenhammer T.R."/>
            <person name="Caufield P.W."/>
            <person name="Cui Y."/>
            <person name="Zhang H."/>
            <person name="O'Toole P.W."/>
        </authorList>
    </citation>
    <scope>NUCLEOTIDE SEQUENCE [LARGE SCALE GENOMIC DNA]</scope>
    <source>
        <strain evidence="17 18">DSM 20690</strain>
    </source>
</reference>
<evidence type="ECO:0000256" key="5">
    <source>
        <dbReference type="ARBA" id="ARBA00012102"/>
    </source>
</evidence>
<evidence type="ECO:0000256" key="9">
    <source>
        <dbReference type="ARBA" id="ARBA00022741"/>
    </source>
</evidence>
<dbReference type="STRING" id="53444.AYR59_03450"/>
<evidence type="ECO:0000256" key="7">
    <source>
        <dbReference type="ARBA" id="ARBA00022490"/>
    </source>
</evidence>
<dbReference type="PANTHER" id="PTHR10285">
    <property type="entry name" value="URIDINE KINASE"/>
    <property type="match status" value="1"/>
</dbReference>
<comment type="caution">
    <text evidence="17">The sequence shown here is derived from an EMBL/GenBank/DDBJ whole genome shotgun (WGS) entry which is preliminary data.</text>
</comment>
<dbReference type="EC" id="2.7.1.33" evidence="5 14"/>
<organism evidence="17 18">
    <name type="scientific">Fructilactobacillus lindneri DSM 20690 = JCM 11027</name>
    <dbReference type="NCBI Taxonomy" id="1122148"/>
    <lineage>
        <taxon>Bacteria</taxon>
        <taxon>Bacillati</taxon>
        <taxon>Bacillota</taxon>
        <taxon>Bacilli</taxon>
        <taxon>Lactobacillales</taxon>
        <taxon>Lactobacillaceae</taxon>
        <taxon>Fructilactobacillus</taxon>
    </lineage>
</organism>
<feature type="domain" description="Phosphoribulokinase/uridine kinase" evidence="16">
    <location>
        <begin position="82"/>
        <end position="230"/>
    </location>
</feature>
<name>A0A0R2JX13_9LACO</name>
<evidence type="ECO:0000256" key="2">
    <source>
        <dbReference type="ARBA" id="ARBA00004496"/>
    </source>
</evidence>
<comment type="subcellular location">
    <subcellularLocation>
        <location evidence="2 14 15">Cytoplasm</location>
    </subcellularLocation>
</comment>
<keyword evidence="7 14" id="KW-0963">Cytoplasm</keyword>
<proteinExistence type="inferred from homology"/>
<keyword evidence="11 14" id="KW-0067">ATP-binding</keyword>
<dbReference type="GO" id="GO:0005737">
    <property type="term" value="C:cytoplasm"/>
    <property type="evidence" value="ECO:0007669"/>
    <property type="project" value="UniProtKB-SubCell"/>
</dbReference>
<dbReference type="Proteomes" id="UP000051565">
    <property type="component" value="Unassembled WGS sequence"/>
</dbReference>
<evidence type="ECO:0000313" key="18">
    <source>
        <dbReference type="Proteomes" id="UP000051565"/>
    </source>
</evidence>
<dbReference type="GeneID" id="61249933"/>
<dbReference type="RefSeq" id="WP_056997697.1">
    <property type="nucleotide sequence ID" value="NZ_FUXS01000002.1"/>
</dbReference>
<dbReference type="GO" id="GO:0015937">
    <property type="term" value="P:coenzyme A biosynthetic process"/>
    <property type="evidence" value="ECO:0007669"/>
    <property type="project" value="UniProtKB-UniRule"/>
</dbReference>
<comment type="pathway">
    <text evidence="3 14 15">Cofactor biosynthesis; coenzyme A biosynthesis; CoA from (R)-pantothenate: step 1/5.</text>
</comment>
<dbReference type="SUPFAM" id="SSF52540">
    <property type="entry name" value="P-loop containing nucleoside triphosphate hydrolases"/>
    <property type="match status" value="1"/>
</dbReference>
<evidence type="ECO:0000256" key="14">
    <source>
        <dbReference type="HAMAP-Rule" id="MF_00215"/>
    </source>
</evidence>
<keyword evidence="18" id="KW-1185">Reference proteome</keyword>
<evidence type="ECO:0000256" key="1">
    <source>
        <dbReference type="ARBA" id="ARBA00001206"/>
    </source>
</evidence>
<dbReference type="GO" id="GO:0005524">
    <property type="term" value="F:ATP binding"/>
    <property type="evidence" value="ECO:0007669"/>
    <property type="project" value="UniProtKB-UniRule"/>
</dbReference>
<comment type="similarity">
    <text evidence="4 14 15">Belongs to the prokaryotic pantothenate kinase family.</text>
</comment>
<gene>
    <name evidence="14" type="primary">coaA</name>
    <name evidence="17" type="ORF">IV52_GL000929</name>
</gene>
<evidence type="ECO:0000256" key="4">
    <source>
        <dbReference type="ARBA" id="ARBA00006087"/>
    </source>
</evidence>
<dbReference type="UniPathway" id="UPA00241">
    <property type="reaction ID" value="UER00352"/>
</dbReference>
<protein>
    <recommendedName>
        <fullName evidence="6 14">Pantothenate kinase</fullName>
        <ecNumber evidence="5 14">2.7.1.33</ecNumber>
    </recommendedName>
    <alternativeName>
        <fullName evidence="13 14">Pantothenic acid kinase</fullName>
    </alternativeName>
</protein>
<dbReference type="Gene3D" id="3.40.50.300">
    <property type="entry name" value="P-loop containing nucleotide triphosphate hydrolases"/>
    <property type="match status" value="1"/>
</dbReference>
<evidence type="ECO:0000256" key="10">
    <source>
        <dbReference type="ARBA" id="ARBA00022777"/>
    </source>
</evidence>
<keyword evidence="9 14" id="KW-0547">Nucleotide-binding</keyword>
<evidence type="ECO:0000256" key="15">
    <source>
        <dbReference type="RuleBase" id="RU003530"/>
    </source>
</evidence>
<dbReference type="PATRIC" id="fig|1122148.6.peg.953"/>
<evidence type="ECO:0000256" key="13">
    <source>
        <dbReference type="ARBA" id="ARBA00032866"/>
    </source>
</evidence>
<dbReference type="EMBL" id="JQBT01000033">
    <property type="protein sequence ID" value="KRN78653.1"/>
    <property type="molecule type" value="Genomic_DNA"/>
</dbReference>
<comment type="catalytic activity">
    <reaction evidence="1 14 15">
        <text>(R)-pantothenate + ATP = (R)-4'-phosphopantothenate + ADP + H(+)</text>
        <dbReference type="Rhea" id="RHEA:16373"/>
        <dbReference type="ChEBI" id="CHEBI:10986"/>
        <dbReference type="ChEBI" id="CHEBI:15378"/>
        <dbReference type="ChEBI" id="CHEBI:29032"/>
        <dbReference type="ChEBI" id="CHEBI:30616"/>
        <dbReference type="ChEBI" id="CHEBI:456216"/>
        <dbReference type="EC" id="2.7.1.33"/>
    </reaction>
</comment>
<evidence type="ECO:0000256" key="3">
    <source>
        <dbReference type="ARBA" id="ARBA00005225"/>
    </source>
</evidence>
<dbReference type="OrthoDB" id="1550976at2"/>
<accession>A0A0R2JX13</accession>
<dbReference type="PIRSF" id="PIRSF000545">
    <property type="entry name" value="Pantothenate_kin"/>
    <property type="match status" value="1"/>
</dbReference>
<dbReference type="Pfam" id="PF00485">
    <property type="entry name" value="PRK"/>
    <property type="match status" value="1"/>
</dbReference>